<dbReference type="Proteomes" id="UP000029714">
    <property type="component" value="Unassembled WGS sequence"/>
</dbReference>
<gene>
    <name evidence="1" type="ORF">DCO61_10015</name>
    <name evidence="2" type="ORF">LS64_002670</name>
</gene>
<dbReference type="AlphaFoldDB" id="A0A347VQ15"/>
<organism evidence="2 3">
    <name type="scientific">Helicobacter saguini</name>
    <dbReference type="NCBI Taxonomy" id="1548018"/>
    <lineage>
        <taxon>Bacteria</taxon>
        <taxon>Pseudomonadati</taxon>
        <taxon>Campylobacterota</taxon>
        <taxon>Epsilonproteobacteria</taxon>
        <taxon>Campylobacterales</taxon>
        <taxon>Helicobacteraceae</taxon>
        <taxon>Helicobacter</taxon>
    </lineage>
</organism>
<protein>
    <submittedName>
        <fullName evidence="2">Uncharacterized protein</fullName>
    </submittedName>
</protein>
<reference evidence="2 3" key="1">
    <citation type="journal article" date="2014" name="Genome Announc.">
        <title>Draft genome sequences of eight enterohepatic helicobacter species isolated from both laboratory and wild rodents.</title>
        <authorList>
            <person name="Sheh A."/>
            <person name="Shen Z."/>
            <person name="Fox J.G."/>
        </authorList>
    </citation>
    <scope>NUCLEOTIDE SEQUENCE [LARGE SCALE GENOMIC DNA]</scope>
    <source>
        <strain evidence="2 3">MIT 97-6194</strain>
    </source>
</reference>
<accession>A0A347VQ15</accession>
<evidence type="ECO:0000313" key="4">
    <source>
        <dbReference type="Proteomes" id="UP000477070"/>
    </source>
</evidence>
<evidence type="ECO:0000313" key="2">
    <source>
        <dbReference type="EMBL" id="TLD95277.1"/>
    </source>
</evidence>
<evidence type="ECO:0000313" key="1">
    <source>
        <dbReference type="EMBL" id="MWV70326.1"/>
    </source>
</evidence>
<reference evidence="2 3" key="2">
    <citation type="journal article" date="2016" name="Infect. Immun.">
        <title>Helicobacter saguini, a Novel Helicobacter Isolated from Cotton-Top Tamarins with Ulcerative Colitis, Has Proinflammatory Properties and Induces Typhlocolitis and Dysplasia in Gnotobiotic IL-10-/- Mice.</title>
        <authorList>
            <person name="Shen Z."/>
            <person name="Mannion A."/>
            <person name="Whary M.T."/>
            <person name="Muthupalani S."/>
            <person name="Sheh A."/>
            <person name="Feng Y."/>
            <person name="Gong G."/>
            <person name="Vandamme P."/>
            <person name="Holcombe H.R."/>
            <person name="Paster B.J."/>
            <person name="Fox J.G."/>
        </authorList>
    </citation>
    <scope>NUCLEOTIDE SEQUENCE [LARGE SCALE GENOMIC DNA]</scope>
    <source>
        <strain evidence="2 3">MIT 97-6194</strain>
    </source>
</reference>
<keyword evidence="3" id="KW-1185">Reference proteome</keyword>
<dbReference type="Proteomes" id="UP000477070">
    <property type="component" value="Unassembled WGS sequence"/>
</dbReference>
<reference evidence="1 4" key="4">
    <citation type="submission" date="2019-12" db="EMBL/GenBank/DDBJ databases">
        <title>Multi-Generational Helicobacter saguini Isolates.</title>
        <authorList>
            <person name="Mannion A."/>
            <person name="Shen Z."/>
            <person name="Fox J.G."/>
        </authorList>
    </citation>
    <scope>NUCLEOTIDE SEQUENCE [LARGE SCALE GENOMIC DNA]</scope>
    <source>
        <strain evidence="1">16-048</strain>
        <strain evidence="4">16-048 (F4)</strain>
    </source>
</reference>
<dbReference type="EMBL" id="QBIU01000002">
    <property type="protein sequence ID" value="MWV70326.1"/>
    <property type="molecule type" value="Genomic_DNA"/>
</dbReference>
<name>A0A347VQ15_9HELI</name>
<comment type="caution">
    <text evidence="2">The sequence shown here is derived from an EMBL/GenBank/DDBJ whole genome shotgun (WGS) entry which is preliminary data.</text>
</comment>
<reference evidence="2" key="3">
    <citation type="submission" date="2018-04" db="EMBL/GenBank/DDBJ databases">
        <authorList>
            <person name="Sheh A."/>
            <person name="Shen Z."/>
            <person name="Mannion A.J."/>
            <person name="Fox J.G."/>
        </authorList>
    </citation>
    <scope>NUCLEOTIDE SEQUENCE</scope>
    <source>
        <strain evidence="2">MIT 97-6194</strain>
    </source>
</reference>
<dbReference type="RefSeq" id="WP_034572118.1">
    <property type="nucleotide sequence ID" value="NZ_JRMP02000003.1"/>
</dbReference>
<proteinExistence type="predicted"/>
<dbReference type="EMBL" id="JRMP02000003">
    <property type="protein sequence ID" value="TLD95277.1"/>
    <property type="molecule type" value="Genomic_DNA"/>
</dbReference>
<dbReference type="OrthoDB" id="2042705at2"/>
<sequence length="124" mass="14188">MGYVGIFWAINNDVKAVKNSVKSTKQNGGVKEYGAHINDWNLINDTLPRELQNESPYFYPRGRVTYNATLKQYTIFINATLNSKAILDSIKSEFNLANKNIKIDSKDIHYNSPDIPILEPFDEF</sequence>
<evidence type="ECO:0000313" key="3">
    <source>
        <dbReference type="Proteomes" id="UP000029714"/>
    </source>
</evidence>